<comment type="caution">
    <text evidence="1">The sequence shown here is derived from an EMBL/GenBank/DDBJ whole genome shotgun (WGS) entry which is preliminary data.</text>
</comment>
<evidence type="ECO:0000313" key="1">
    <source>
        <dbReference type="EMBL" id="TQF06875.1"/>
    </source>
</evidence>
<reference evidence="1 2" key="1">
    <citation type="submission" date="2019-06" db="EMBL/GenBank/DDBJ databases">
        <title>Description of Kitasatospora acidophila sp. nov. isolated from pine grove soil, and reclassification of Streptomyces novaecaesareae to Kitasatospora novaeceasareae comb. nov.</title>
        <authorList>
            <person name="Kim M.J."/>
        </authorList>
    </citation>
    <scope>NUCLEOTIDE SEQUENCE [LARGE SCALE GENOMIC DNA]</scope>
    <source>
        <strain evidence="1 2">MMS16-CNU292</strain>
    </source>
</reference>
<protein>
    <submittedName>
        <fullName evidence="1">Uncharacterized protein</fullName>
    </submittedName>
</protein>
<dbReference type="EMBL" id="VIGB01000003">
    <property type="protein sequence ID" value="TQF06875.1"/>
    <property type="molecule type" value="Genomic_DNA"/>
</dbReference>
<organism evidence="1 2">
    <name type="scientific">Kitasatospora acidiphila</name>
    <dbReference type="NCBI Taxonomy" id="2567942"/>
    <lineage>
        <taxon>Bacteria</taxon>
        <taxon>Bacillati</taxon>
        <taxon>Actinomycetota</taxon>
        <taxon>Actinomycetes</taxon>
        <taxon>Kitasatosporales</taxon>
        <taxon>Streptomycetaceae</taxon>
        <taxon>Kitasatospora</taxon>
    </lineage>
</organism>
<sequence>MIVPAPSPAPWPAQGSGCQARTHWVYQYAQAYTGQVYAQLAGPTGGTTEVPTTITWGEWVWRHPVTVNPGDPAQAVGGTVLLFAKLDTGPATRWS</sequence>
<proteinExistence type="predicted"/>
<evidence type="ECO:0000313" key="2">
    <source>
        <dbReference type="Proteomes" id="UP000319103"/>
    </source>
</evidence>
<keyword evidence="2" id="KW-1185">Reference proteome</keyword>
<accession>A0A540WCV9</accession>
<dbReference type="AlphaFoldDB" id="A0A540WCV9"/>
<name>A0A540WCV9_9ACTN</name>
<gene>
    <name evidence="1" type="ORF">E6W39_37655</name>
</gene>
<dbReference type="Proteomes" id="UP000319103">
    <property type="component" value="Unassembled WGS sequence"/>
</dbReference>